<evidence type="ECO:0000313" key="4">
    <source>
        <dbReference type="WBParaSite" id="EgrG_002001200"/>
    </source>
</evidence>
<evidence type="ECO:0000313" key="2">
    <source>
        <dbReference type="EMBL" id="CDS25177.1"/>
    </source>
</evidence>
<dbReference type="Proteomes" id="UP000492820">
    <property type="component" value="Unassembled WGS sequence"/>
</dbReference>
<feature type="chain" id="PRO_5041037089" evidence="1">
    <location>
        <begin position="21"/>
        <end position="108"/>
    </location>
</feature>
<evidence type="ECO:0000313" key="3">
    <source>
        <dbReference type="Proteomes" id="UP000492820"/>
    </source>
</evidence>
<reference evidence="2" key="2">
    <citation type="submission" date="2014-06" db="EMBL/GenBank/DDBJ databases">
        <authorList>
            <person name="Aslett M."/>
        </authorList>
    </citation>
    <scope>NUCLEOTIDE SEQUENCE</scope>
</reference>
<feature type="signal peptide" evidence="1">
    <location>
        <begin position="1"/>
        <end position="20"/>
    </location>
</feature>
<evidence type="ECO:0000256" key="1">
    <source>
        <dbReference type="SAM" id="SignalP"/>
    </source>
</evidence>
<sequence>MYLLSLLLLVCLMGLLATSGQMVKSAAFNVQVYGKTKSKKPDVMQILVKVGHNQGPSNGEANSCCKSFQLSNGLQAGPTEVHFVIKKCDAGIYFILGKKSQRSLPRRI</sequence>
<dbReference type="AlphaFoldDB" id="A0A068WZ66"/>
<accession>A0A068WZ66</accession>
<keyword evidence="1" id="KW-0732">Signal</keyword>
<name>A0A068WZ66_ECHGR</name>
<protein>
    <submittedName>
        <fullName evidence="4">Salivary secreted peptide</fullName>
    </submittedName>
</protein>
<reference evidence="2 3" key="1">
    <citation type="journal article" date="2013" name="Nature">
        <title>The genomes of four tapeworm species reveal adaptations to parasitism.</title>
        <authorList>
            <person name="Tsai I.J."/>
            <person name="Zarowiecki M."/>
            <person name="Holroyd N."/>
            <person name="Garciarrubio A."/>
            <person name="Sanchez-Flores A."/>
            <person name="Brooks K.L."/>
            <person name="Tracey A."/>
            <person name="Bobes R.J."/>
            <person name="Fragoso G."/>
            <person name="Sciutto E."/>
            <person name="Aslett M."/>
            <person name="Beasley H."/>
            <person name="Bennett H.M."/>
            <person name="Cai J."/>
            <person name="Camicia F."/>
            <person name="Clark R."/>
            <person name="Cucher M."/>
            <person name="De Silva N."/>
            <person name="Day T.A."/>
            <person name="Deplazes P."/>
            <person name="Estrada K."/>
            <person name="Fernandez C."/>
            <person name="Holland P.W."/>
            <person name="Hou J."/>
            <person name="Hu S."/>
            <person name="Huckvale T."/>
            <person name="Hung S.S."/>
            <person name="Kamenetzky L."/>
            <person name="Keane J.A."/>
            <person name="Kiss F."/>
            <person name="Koziol U."/>
            <person name="Lambert O."/>
            <person name="Liu K."/>
            <person name="Luo X."/>
            <person name="Luo Y."/>
            <person name="Macchiaroli N."/>
            <person name="Nichol S."/>
            <person name="Paps J."/>
            <person name="Parkinson J."/>
            <person name="Pouchkina-Stantcheva N."/>
            <person name="Riddiford N."/>
            <person name="Rosenzvit M."/>
            <person name="Salinas G."/>
            <person name="Wasmuth J.D."/>
            <person name="Zamanian M."/>
            <person name="Zheng Y."/>
            <person name="Cai X."/>
            <person name="Soberon X."/>
            <person name="Olson P.D."/>
            <person name="Laclette J.P."/>
            <person name="Brehm K."/>
            <person name="Berriman M."/>
            <person name="Garciarrubio A."/>
            <person name="Bobes R.J."/>
            <person name="Fragoso G."/>
            <person name="Sanchez-Flores A."/>
            <person name="Estrada K."/>
            <person name="Cevallos M.A."/>
            <person name="Morett E."/>
            <person name="Gonzalez V."/>
            <person name="Portillo T."/>
            <person name="Ochoa-Leyva A."/>
            <person name="Jose M.V."/>
            <person name="Sciutto E."/>
            <person name="Landa A."/>
            <person name="Jimenez L."/>
            <person name="Valdes V."/>
            <person name="Carrero J.C."/>
            <person name="Larralde C."/>
            <person name="Morales-Montor J."/>
            <person name="Limon-Lason J."/>
            <person name="Soberon X."/>
            <person name="Laclette J.P."/>
        </authorList>
    </citation>
    <scope>NUCLEOTIDE SEQUENCE [LARGE SCALE GENOMIC DNA]</scope>
</reference>
<reference evidence="4" key="3">
    <citation type="submission" date="2020-10" db="UniProtKB">
        <authorList>
            <consortium name="WormBaseParasite"/>
        </authorList>
    </citation>
    <scope>IDENTIFICATION</scope>
</reference>
<dbReference type="WBParaSite" id="EgrG_002001200">
    <property type="protein sequence ID" value="EgrG_002001200"/>
    <property type="gene ID" value="EgrG_002001200"/>
</dbReference>
<organism evidence="2">
    <name type="scientific">Echinococcus granulosus</name>
    <name type="common">Hydatid tapeworm</name>
    <dbReference type="NCBI Taxonomy" id="6210"/>
    <lineage>
        <taxon>Eukaryota</taxon>
        <taxon>Metazoa</taxon>
        <taxon>Spiralia</taxon>
        <taxon>Lophotrochozoa</taxon>
        <taxon>Platyhelminthes</taxon>
        <taxon>Cestoda</taxon>
        <taxon>Eucestoda</taxon>
        <taxon>Cyclophyllidea</taxon>
        <taxon>Taeniidae</taxon>
        <taxon>Echinococcus</taxon>
        <taxon>Echinococcus granulosus group</taxon>
    </lineage>
</organism>
<dbReference type="EMBL" id="LK028769">
    <property type="protein sequence ID" value="CDS25177.1"/>
    <property type="molecule type" value="Genomic_DNA"/>
</dbReference>
<gene>
    <name evidence="2" type="ORF">EgrG_002001200</name>
</gene>
<proteinExistence type="predicted"/>